<dbReference type="PANTHER" id="PTHR37415">
    <property type="entry name" value="EFF-1A"/>
    <property type="match status" value="1"/>
</dbReference>
<keyword evidence="2" id="KW-0732">Signal</keyword>
<dbReference type="Gene3D" id="2.60.98.60">
    <property type="entry name" value="Cell-cell fusogen EFF/AFF, domain 1"/>
    <property type="match status" value="3"/>
</dbReference>
<dbReference type="HOGENOM" id="CLU_480900_0_0_1"/>
<accession>E3N201</accession>
<dbReference type="Proteomes" id="UP000008281">
    <property type="component" value="Unassembled WGS sequence"/>
</dbReference>
<keyword evidence="1" id="KW-0472">Membrane</keyword>
<keyword evidence="1" id="KW-0812">Transmembrane</keyword>
<proteinExistence type="predicted"/>
<organism evidence="4">
    <name type="scientific">Caenorhabditis remanei</name>
    <name type="common">Caenorhabditis vulgaris</name>
    <dbReference type="NCBI Taxonomy" id="31234"/>
    <lineage>
        <taxon>Eukaryota</taxon>
        <taxon>Metazoa</taxon>
        <taxon>Ecdysozoa</taxon>
        <taxon>Nematoda</taxon>
        <taxon>Chromadorea</taxon>
        <taxon>Rhabditida</taxon>
        <taxon>Rhabditina</taxon>
        <taxon>Rhabditomorpha</taxon>
        <taxon>Rhabditoidea</taxon>
        <taxon>Rhabditidae</taxon>
        <taxon>Peloderinae</taxon>
        <taxon>Caenorhabditis</taxon>
    </lineage>
</organism>
<name>E3N201_CAERE</name>
<evidence type="ECO:0000313" key="4">
    <source>
        <dbReference type="Proteomes" id="UP000008281"/>
    </source>
</evidence>
<evidence type="ECO:0000313" key="3">
    <source>
        <dbReference type="EMBL" id="EFO84018.1"/>
    </source>
</evidence>
<protein>
    <submittedName>
        <fullName evidence="3">Uncharacterized protein</fullName>
    </submittedName>
</protein>
<dbReference type="AlphaFoldDB" id="E3N201"/>
<gene>
    <name evidence="3" type="ORF">CRE_17374</name>
</gene>
<dbReference type="eggNOG" id="ENOG502RRTU">
    <property type="taxonomic scope" value="Eukaryota"/>
</dbReference>
<keyword evidence="1" id="KW-1133">Transmembrane helix</keyword>
<dbReference type="STRING" id="31234.E3N201"/>
<dbReference type="EMBL" id="DS268511">
    <property type="protein sequence ID" value="EFO84018.1"/>
    <property type="molecule type" value="Genomic_DNA"/>
</dbReference>
<sequence length="592" mass="67021">MRLWSPYFILLPILIVTSSEFPLEDKFDGLSRAEPPHCSKTPIVRAQTVQSVMLSIAQMQLSVGLHTAVCFRLYENDDNAGNQTSLLHTIRLEKLEHHHPITQRYTFGIPEVHASCICECDATASACTAESHQFTACPESEKSDESTTCYRTFFPNQTPIGCSEDDSPKLCCDVRFKPYKNMTFLAVKLEQPMTYATFVYAAYDFVNGYWVEKDKTTIRSQLDGGTQDRHLDLKRRISLAVTAGGGASHQLETGMYFWRTSNGGETEELRMQPLNEITDNNFDRLGWYRMDESGHFHVNNGVVKMDGIHKAKVKNCKEQTYRSILAANNYMPNHFNLSRPLEVSKPWIQSARILDSSSPQAVVTHAEGTNLQISIYCKFNYSYSHYFNFSVDDEVESQHLVFFHNASRIRDFSGTIIVDSKSNRLFNLTVYDASGKIDGSVKMSPGFGSDTIHTFTTYVSDLHAANRSMIIPLPAIVGEGARTICLRADSMADIDSICHVIEYFESPLEIDLIEGKWHEMIGTCATCNQINFNGMMKFLNPVRWIKRIRSFGDGVMIVTDIVVYVGVMFVLYLLITKIIIGDRSKKEVRRNS</sequence>
<dbReference type="Gene3D" id="2.60.40.3980">
    <property type="entry name" value="Cell-cell fusogen EFF/AFF, domain 3"/>
    <property type="match status" value="1"/>
</dbReference>
<feature type="signal peptide" evidence="2">
    <location>
        <begin position="1"/>
        <end position="19"/>
    </location>
</feature>
<feature type="chain" id="PRO_5003177882" evidence="2">
    <location>
        <begin position="20"/>
        <end position="592"/>
    </location>
</feature>
<evidence type="ECO:0000256" key="1">
    <source>
        <dbReference type="SAM" id="Phobius"/>
    </source>
</evidence>
<keyword evidence="4" id="KW-1185">Reference proteome</keyword>
<reference evidence="3" key="1">
    <citation type="submission" date="2007-07" db="EMBL/GenBank/DDBJ databases">
        <title>PCAP assembly of the Caenorhabditis remanei genome.</title>
        <authorList>
            <consortium name="The Caenorhabditis remanei Sequencing Consortium"/>
            <person name="Wilson R.K."/>
        </authorList>
    </citation>
    <scope>NUCLEOTIDE SEQUENCE [LARGE SCALE GENOMIC DNA]</scope>
    <source>
        <strain evidence="3">PB4641</strain>
    </source>
</reference>
<dbReference type="OrthoDB" id="5816567at2759"/>
<feature type="transmembrane region" description="Helical" evidence="1">
    <location>
        <begin position="561"/>
        <end position="580"/>
    </location>
</feature>
<dbReference type="GO" id="GO:0044291">
    <property type="term" value="C:cell-cell contact zone"/>
    <property type="evidence" value="ECO:0007669"/>
    <property type="project" value="TreeGrafter"/>
</dbReference>
<dbReference type="FunFam" id="2.60.40.3980:FF:000001">
    <property type="entry name" value="EFF-1A"/>
    <property type="match status" value="1"/>
</dbReference>
<evidence type="ECO:0000256" key="2">
    <source>
        <dbReference type="SAM" id="SignalP"/>
    </source>
</evidence>
<dbReference type="InterPro" id="IPR043076">
    <property type="entry name" value="Fusogen_EFF/AFF_dom3"/>
</dbReference>
<dbReference type="FunFam" id="2.60.98.60:FF:000001">
    <property type="entry name" value="Protein CBR-EFF-1, isoform a"/>
    <property type="match status" value="1"/>
</dbReference>
<dbReference type="InterPro" id="IPR029213">
    <property type="entry name" value="Fusogen_EFF/AFF"/>
</dbReference>
<dbReference type="Pfam" id="PF14884">
    <property type="entry name" value="EFF-AFF"/>
    <property type="match status" value="1"/>
</dbReference>
<dbReference type="PANTHER" id="PTHR37415:SF2">
    <property type="entry name" value="EFF-1A-RELATED"/>
    <property type="match status" value="1"/>
</dbReference>
<dbReference type="InParanoid" id="E3N201"/>
<dbReference type="GO" id="GO:0000768">
    <property type="term" value="P:syncytium formation by plasma membrane fusion"/>
    <property type="evidence" value="ECO:0007669"/>
    <property type="project" value="TreeGrafter"/>
</dbReference>